<dbReference type="Pfam" id="PF09335">
    <property type="entry name" value="VTT_dom"/>
    <property type="match status" value="1"/>
</dbReference>
<keyword evidence="1" id="KW-0472">Membrane</keyword>
<evidence type="ECO:0000256" key="1">
    <source>
        <dbReference type="SAM" id="Phobius"/>
    </source>
</evidence>
<dbReference type="PANTHER" id="PTHR42709:SF11">
    <property type="entry name" value="DEDA FAMILY PROTEIN"/>
    <property type="match status" value="1"/>
</dbReference>
<feature type="transmembrane region" description="Helical" evidence="1">
    <location>
        <begin position="134"/>
        <end position="157"/>
    </location>
</feature>
<dbReference type="AlphaFoldDB" id="A0A9D1FGH5"/>
<dbReference type="EMBL" id="DVJI01000009">
    <property type="protein sequence ID" value="HIS70693.1"/>
    <property type="molecule type" value="Genomic_DNA"/>
</dbReference>
<reference evidence="3" key="2">
    <citation type="journal article" date="2021" name="PeerJ">
        <title>Extensive microbial diversity within the chicken gut microbiome revealed by metagenomics and culture.</title>
        <authorList>
            <person name="Gilroy R."/>
            <person name="Ravi A."/>
            <person name="Getino M."/>
            <person name="Pursley I."/>
            <person name="Horton D.L."/>
            <person name="Alikhan N.F."/>
            <person name="Baker D."/>
            <person name="Gharbi K."/>
            <person name="Hall N."/>
            <person name="Watson M."/>
            <person name="Adriaenssens E.M."/>
            <person name="Foster-Nyarko E."/>
            <person name="Jarju S."/>
            <person name="Secka A."/>
            <person name="Antonio M."/>
            <person name="Oren A."/>
            <person name="Chaudhuri R.R."/>
            <person name="La Ragione R."/>
            <person name="Hildebrand F."/>
            <person name="Pallen M.J."/>
        </authorList>
    </citation>
    <scope>NUCLEOTIDE SEQUENCE</scope>
    <source>
        <strain evidence="3">ChiGjej3B3-5194</strain>
    </source>
</reference>
<reference evidence="3" key="1">
    <citation type="submission" date="2020-10" db="EMBL/GenBank/DDBJ databases">
        <authorList>
            <person name="Gilroy R."/>
        </authorList>
    </citation>
    <scope>NUCLEOTIDE SEQUENCE</scope>
    <source>
        <strain evidence="3">ChiGjej3B3-5194</strain>
    </source>
</reference>
<keyword evidence="1" id="KW-1133">Transmembrane helix</keyword>
<gene>
    <name evidence="3" type="ORF">IAD02_01755</name>
</gene>
<organism evidence="3 4">
    <name type="scientific">Candidatus Enterousia intestinigallinarum</name>
    <dbReference type="NCBI Taxonomy" id="2840790"/>
    <lineage>
        <taxon>Bacteria</taxon>
        <taxon>Pseudomonadati</taxon>
        <taxon>Pseudomonadota</taxon>
        <taxon>Alphaproteobacteria</taxon>
        <taxon>Candidatus Enterousia</taxon>
    </lineage>
</organism>
<dbReference type="Proteomes" id="UP000886742">
    <property type="component" value="Unassembled WGS sequence"/>
</dbReference>
<protein>
    <submittedName>
        <fullName evidence="3">DedA family protein</fullName>
    </submittedName>
</protein>
<proteinExistence type="predicted"/>
<evidence type="ECO:0000313" key="4">
    <source>
        <dbReference type="Proteomes" id="UP000886742"/>
    </source>
</evidence>
<name>A0A9D1FGH5_9PROT</name>
<comment type="caution">
    <text evidence="3">The sequence shown here is derived from an EMBL/GenBank/DDBJ whole genome shotgun (WGS) entry which is preliminary data.</text>
</comment>
<accession>A0A9D1FGH5</accession>
<feature type="transmembrane region" description="Helical" evidence="1">
    <location>
        <begin position="53"/>
        <end position="76"/>
    </location>
</feature>
<feature type="transmembrane region" description="Helical" evidence="1">
    <location>
        <begin position="169"/>
        <end position="190"/>
    </location>
</feature>
<dbReference type="InterPro" id="IPR032816">
    <property type="entry name" value="VTT_dom"/>
</dbReference>
<evidence type="ECO:0000313" key="3">
    <source>
        <dbReference type="EMBL" id="HIS70693.1"/>
    </source>
</evidence>
<keyword evidence="1" id="KW-0812">Transmembrane</keyword>
<dbReference type="InterPro" id="IPR051311">
    <property type="entry name" value="DedA_domain"/>
</dbReference>
<evidence type="ECO:0000259" key="2">
    <source>
        <dbReference type="Pfam" id="PF09335"/>
    </source>
</evidence>
<feature type="transmembrane region" description="Helical" evidence="1">
    <location>
        <begin position="104"/>
        <end position="128"/>
    </location>
</feature>
<dbReference type="GO" id="GO:0005886">
    <property type="term" value="C:plasma membrane"/>
    <property type="evidence" value="ECO:0007669"/>
    <property type="project" value="TreeGrafter"/>
</dbReference>
<feature type="transmembrane region" description="Helical" evidence="1">
    <location>
        <begin position="15"/>
        <end position="33"/>
    </location>
</feature>
<feature type="domain" description="VTT" evidence="2">
    <location>
        <begin position="51"/>
        <end position="154"/>
    </location>
</feature>
<sequence>MKFAEYILSKSESRAYSWIVFILTVCESIFLFIPPEVFMTPPIIANKKRAVPITIAASLGSIVGGILAYMIGAWLWDSLGQWIINTFTNPELIETAIKPMFSKYGILIIVLTAVTPIPYKLLAIWLGFIGYPLWIFVAVSAIFRTGRFAIIATLLYFFQERANAIVKKYFWPLTIGAIIAAGLGVGLISLF</sequence>
<dbReference type="PANTHER" id="PTHR42709">
    <property type="entry name" value="ALKALINE PHOSPHATASE LIKE PROTEIN"/>
    <property type="match status" value="1"/>
</dbReference>